<proteinExistence type="predicted"/>
<organism evidence="1 2">
    <name type="scientific">Pseudomonas nitroreducens</name>
    <dbReference type="NCBI Taxonomy" id="46680"/>
    <lineage>
        <taxon>Bacteria</taxon>
        <taxon>Pseudomonadati</taxon>
        <taxon>Pseudomonadota</taxon>
        <taxon>Gammaproteobacteria</taxon>
        <taxon>Pseudomonadales</taxon>
        <taxon>Pseudomonadaceae</taxon>
        <taxon>Pseudomonas</taxon>
    </lineage>
</organism>
<protein>
    <submittedName>
        <fullName evidence="1">Uncharacterized protein</fullName>
    </submittedName>
</protein>
<name>A0A7W7KMV0_PSENT</name>
<accession>A0A7W7KMV0</accession>
<comment type="caution">
    <text evidence="1">The sequence shown here is derived from an EMBL/GenBank/DDBJ whole genome shotgun (WGS) entry which is preliminary data.</text>
</comment>
<dbReference type="RefSeq" id="WP_184592610.1">
    <property type="nucleotide sequence ID" value="NZ_JACHLI010000018.1"/>
</dbReference>
<reference evidence="1 2" key="1">
    <citation type="submission" date="2020-08" db="EMBL/GenBank/DDBJ databases">
        <title>Functional genomics of gut bacteria from endangered species of beetles.</title>
        <authorList>
            <person name="Carlos-Shanley C."/>
        </authorList>
    </citation>
    <scope>NUCLEOTIDE SEQUENCE [LARGE SCALE GENOMIC DNA]</scope>
    <source>
        <strain evidence="1 2">S00179</strain>
    </source>
</reference>
<dbReference type="AlphaFoldDB" id="A0A7W7KMV0"/>
<evidence type="ECO:0000313" key="1">
    <source>
        <dbReference type="EMBL" id="MBB4865290.1"/>
    </source>
</evidence>
<dbReference type="Proteomes" id="UP000566995">
    <property type="component" value="Unassembled WGS sequence"/>
</dbReference>
<evidence type="ECO:0000313" key="2">
    <source>
        <dbReference type="Proteomes" id="UP000566995"/>
    </source>
</evidence>
<dbReference type="EMBL" id="JACHLI010000018">
    <property type="protein sequence ID" value="MBB4865290.1"/>
    <property type="molecule type" value="Genomic_DNA"/>
</dbReference>
<gene>
    <name evidence="1" type="ORF">HNP46_004171</name>
</gene>
<sequence>MQKTDQHGHRAQTPMQEMRKEVERLEAVLGCKRLQLNRRDQSVRFLGTLMFVLKPITADCMYLYRMVDGGSIGLTWNHSEKHGRSFRATLRTKGGVGVEYSPVYSVDTGRTLLAEYCRMLEQGVDEPTKVFADLFNIVLSERLGLPRILEGVEHFMSQYRYQSARLGDLDRARRKLDAHPNYSSKGWQNASKRLYDEKAPILAEQRVLAGEGLKEYPAVTRRRIVGESGLSAGYYS</sequence>